<evidence type="ECO:0000256" key="9">
    <source>
        <dbReference type="ARBA" id="ARBA00022786"/>
    </source>
</evidence>
<name>A0AA43QRH6_9LECA</name>
<feature type="region of interest" description="Disordered" evidence="13">
    <location>
        <begin position="525"/>
        <end position="674"/>
    </location>
</feature>
<evidence type="ECO:0000259" key="15">
    <source>
        <dbReference type="PROSITE" id="PS51292"/>
    </source>
</evidence>
<gene>
    <name evidence="16" type="ORF">OHK93_008312</name>
</gene>
<evidence type="ECO:0000256" key="4">
    <source>
        <dbReference type="ARBA" id="ARBA00012483"/>
    </source>
</evidence>
<evidence type="ECO:0000256" key="3">
    <source>
        <dbReference type="ARBA" id="ARBA00004906"/>
    </source>
</evidence>
<keyword evidence="8" id="KW-0863">Zinc-finger</keyword>
<dbReference type="InterPro" id="IPR057211">
    <property type="entry name" value="DUF7889"/>
</dbReference>
<feature type="region of interest" description="Disordered" evidence="13">
    <location>
        <begin position="1711"/>
        <end position="1773"/>
    </location>
</feature>
<feature type="compositionally biased region" description="Low complexity" evidence="13">
    <location>
        <begin position="257"/>
        <end position="270"/>
    </location>
</feature>
<feature type="region of interest" description="Disordered" evidence="13">
    <location>
        <begin position="256"/>
        <end position="279"/>
    </location>
</feature>
<feature type="compositionally biased region" description="Basic and acidic residues" evidence="13">
    <location>
        <begin position="549"/>
        <end position="568"/>
    </location>
</feature>
<dbReference type="EC" id="2.3.2.27" evidence="4"/>
<feature type="compositionally biased region" description="Polar residues" evidence="13">
    <location>
        <begin position="647"/>
        <end position="659"/>
    </location>
</feature>
<feature type="compositionally biased region" description="Basic and acidic residues" evidence="13">
    <location>
        <begin position="1723"/>
        <end position="1733"/>
    </location>
</feature>
<keyword evidence="17" id="KW-1185">Reference proteome</keyword>
<feature type="compositionally biased region" description="Basic and acidic residues" evidence="13">
    <location>
        <begin position="417"/>
        <end position="428"/>
    </location>
</feature>
<evidence type="ECO:0000256" key="6">
    <source>
        <dbReference type="ARBA" id="ARBA00022692"/>
    </source>
</evidence>
<reference evidence="16" key="1">
    <citation type="journal article" date="2023" name="Genome Biol. Evol.">
        <title>First Whole Genome Sequence and Flow Cytometry Genome Size Data for the Lichen-Forming Fungus Ramalina farinacea (Ascomycota).</title>
        <authorList>
            <person name="Llewellyn T."/>
            <person name="Mian S."/>
            <person name="Hill R."/>
            <person name="Leitch I.J."/>
            <person name="Gaya E."/>
        </authorList>
    </citation>
    <scope>NUCLEOTIDE SEQUENCE</scope>
    <source>
        <strain evidence="16">LIQ254RAFAR</strain>
    </source>
</reference>
<keyword evidence="6 14" id="KW-0812">Transmembrane</keyword>
<dbReference type="SUPFAM" id="SSF57850">
    <property type="entry name" value="RING/U-box"/>
    <property type="match status" value="1"/>
</dbReference>
<dbReference type="GO" id="GO:0061630">
    <property type="term" value="F:ubiquitin protein ligase activity"/>
    <property type="evidence" value="ECO:0007669"/>
    <property type="project" value="UniProtKB-EC"/>
</dbReference>
<keyword evidence="9" id="KW-0833">Ubl conjugation pathway</keyword>
<feature type="compositionally biased region" description="Polar residues" evidence="13">
    <location>
        <begin position="590"/>
        <end position="607"/>
    </location>
</feature>
<comment type="subcellular location">
    <subcellularLocation>
        <location evidence="2">Membrane</location>
        <topology evidence="2">Multi-pass membrane protein</topology>
    </subcellularLocation>
</comment>
<keyword evidence="10" id="KW-0862">Zinc</keyword>
<comment type="pathway">
    <text evidence="3">Protein modification; protein ubiquitination.</text>
</comment>
<dbReference type="FunFam" id="3.30.40.10:FF:000287">
    <property type="entry name" value="RING finger membrane protein"/>
    <property type="match status" value="1"/>
</dbReference>
<dbReference type="Gene3D" id="3.30.40.10">
    <property type="entry name" value="Zinc/RING finger domain, C3HC4 (zinc finger)"/>
    <property type="match status" value="1"/>
</dbReference>
<dbReference type="GO" id="GO:0008270">
    <property type="term" value="F:zinc ion binding"/>
    <property type="evidence" value="ECO:0007669"/>
    <property type="project" value="UniProtKB-KW"/>
</dbReference>
<feature type="transmembrane region" description="Helical" evidence="14">
    <location>
        <begin position="1192"/>
        <end position="1215"/>
    </location>
</feature>
<evidence type="ECO:0000256" key="12">
    <source>
        <dbReference type="ARBA" id="ARBA00023136"/>
    </source>
</evidence>
<dbReference type="GO" id="GO:0005789">
    <property type="term" value="C:endoplasmic reticulum membrane"/>
    <property type="evidence" value="ECO:0007669"/>
    <property type="project" value="TreeGrafter"/>
</dbReference>
<dbReference type="Pfam" id="PF23113">
    <property type="entry name" value="MARCHF6_C"/>
    <property type="match status" value="1"/>
</dbReference>
<sequence length="1773" mass="195868">MDAHDEPQSVNTGSEAQTRTNGKDSPDIMNDPAYETNPPDKDKDKSSEDVNTCRICRGEGTKEEELFYPCKCSGSIKFVHQSCLMVWLSHSHKKHCELCKTPFRFTKLYDAHMPKSVPAPVFLRQAVLHTWTSLSTWARMHLVAFVWGLWLPWCIRAVWRGLFWVGDGGWVDWKKRSLQDAQDLLQRQLAMDGSSPLAESTAGSREEIASALLSNLTSKLQGPWQPFKEMLINSRVEPITLKLFKWIYRQMSQNHGSPSTSLSATTNLTSVPDPSARSPSWLSDLPLLRSPTHSQFLNNVIIDIVEGVLITILVVIGFILIFLIREWVMQQQQNLLIGQEGNQRALLPPNLAAQAQAPEGHGPDQAPADNGAQDNAGNEAAPIDINAPVREARVFARPRRRIQRRATLPGGQGAARPNEDTINARDRNTTNPAAEEPSSPSHAIPDAIESIGPPAMPDRGEVIARAMEITRSLGEFQPGSAADVFKDLWSRSGQNPSEVLNIIEAEGRSEDLRWIVLFMKQLEESSADSPLRRTTPSSALDDGGLLETKGSETDQKGASEGEVVTEHRPIHHPSSRQIEGDSSPRHDNTEMQQMPKTDATSQSSLPNTDEDQWSIIPEGSSTPAQLSPTQLSSSTTPQESPLFPITGVSNQNPASSHPDQSIHSDANDAAAPVAENEEHMVIAEPPVAENTMWEKLLDFMWGGVPAPPDVVIAPAADEEHIVNDLANEAPFVPIVPRQRRAPAQNDPGQNEAAQNPDVVAAAAAAAAAQGGLDPNAGEGIDEIEDMEGVMELMGMQGPIIGLIQNGMFCALLVALTIATALWLPYMLGKLFIIMLAQPLNVLTQPLRVFSKIADMVVDFCIFFAGCLWYWTDSALSGLCSPIIWTIPQLRHLAGNKLLAITARDYAERALARLAVASMDNSEILSRTLDIPRFSVIAHESLHQLQRQAVSSLEWVLQMGTNVLLFVGQEQSVSEVLRASSKVGYTYLRACLSKVTTILNLGPSLLRINPMRISFPRSFRTALFDYTLAEWGAKDRTIAIIGGYLFVALLGIIYLRLAAAMRGTNRNGKVDTLLADILYQAGGVTKVVFIISIEMMLFPLYCGVLLDIALLPLFGNASFMSRIEFTMESTSTSLFIHWFIGTCYMFHFALFVSMCRKIFRKGVLFFIRDPDDPTFHPVRDVLERSVSTQLYKISFSALVYGGLVIFCLGGVVWGIASSPANVFPIQWSSSEPLLEFPIDLVLYNFLMPLAVKFLKPSVGLTSLYRWWFRSCARWLRLSDFLFGEGSLEEQRSQFGWRWSDLISAKHGSPQSPPVSAVHVEHEDVEDEDQDSPRGGRFVQAPAHDSVRIPKGQSTFIDVDKDYKPVHQSADTLQAFDGRNQNADQFRKVYIPPFFRLRMIAFVVLVWLFATGTGLSVTILPLILGRKILSYLVPGYLRMNDIYAFSVGIYILGPLLLAFLHRGRIVSLLRPKLTPGSTSIKHLLRRSWQTTQRALGLLYVYSALAIILPALVSLIIQCYMIIPLQTYVSTHPAFINAVNATESSPKPSNSTSISDTPPSTSGSIISTPIINLLQDWTLGILYVKIFVRLILWSAPSRPATALRAVIRNGYLNPDIRLATRGFIVPAALGMGLILVSPLGLAWLALQNPALAEKVAMDEVAKENVYRYAYPFVAGMVAVGMVLWEVVEAFGRWRKKVKDEVYLIGERLHNYGGARKKKSASQQDRSITDKGKEKEQAPSNEENGENDPQPASSAAEAKGKAKEVVERPLLARTPTA</sequence>
<keyword evidence="12 14" id="KW-0472">Membrane</keyword>
<accession>A0AA43QRH6</accession>
<feature type="compositionally biased region" description="Polar residues" evidence="13">
    <location>
        <begin position="8"/>
        <end position="20"/>
    </location>
</feature>
<dbReference type="PANTHER" id="PTHR13145">
    <property type="entry name" value="SSM4 PROTEIN"/>
    <property type="match status" value="1"/>
</dbReference>
<feature type="transmembrane region" description="Helical" evidence="14">
    <location>
        <begin position="799"/>
        <end position="820"/>
    </location>
</feature>
<evidence type="ECO:0000256" key="11">
    <source>
        <dbReference type="ARBA" id="ARBA00022989"/>
    </source>
</evidence>
<comment type="catalytic activity">
    <reaction evidence="1">
        <text>S-ubiquitinyl-[E2 ubiquitin-conjugating enzyme]-L-cysteine + [acceptor protein]-L-lysine = [E2 ubiquitin-conjugating enzyme]-L-cysteine + N(6)-ubiquitinyl-[acceptor protein]-L-lysine.</text>
        <dbReference type="EC" id="2.3.2.27"/>
    </reaction>
</comment>
<evidence type="ECO:0000256" key="8">
    <source>
        <dbReference type="ARBA" id="ARBA00022771"/>
    </source>
</evidence>
<feature type="compositionally biased region" description="Basic and acidic residues" evidence="13">
    <location>
        <begin position="578"/>
        <end position="589"/>
    </location>
</feature>
<feature type="transmembrane region" description="Helical" evidence="14">
    <location>
        <begin position="1086"/>
        <end position="1113"/>
    </location>
</feature>
<dbReference type="GO" id="GO:0036503">
    <property type="term" value="P:ERAD pathway"/>
    <property type="evidence" value="ECO:0007669"/>
    <property type="project" value="TreeGrafter"/>
</dbReference>
<feature type="transmembrane region" description="Helical" evidence="14">
    <location>
        <begin position="1133"/>
        <end position="1151"/>
    </location>
</feature>
<feature type="region of interest" description="Disordered" evidence="13">
    <location>
        <begin position="1"/>
        <end position="48"/>
    </location>
</feature>
<dbReference type="SMART" id="SM00744">
    <property type="entry name" value="RINGv"/>
    <property type="match status" value="1"/>
</dbReference>
<feature type="transmembrane region" description="Helical" evidence="14">
    <location>
        <begin position="1620"/>
        <end position="1643"/>
    </location>
</feature>
<feature type="transmembrane region" description="Helical" evidence="14">
    <location>
        <begin position="1440"/>
        <end position="1458"/>
    </location>
</feature>
<evidence type="ECO:0000256" key="10">
    <source>
        <dbReference type="ARBA" id="ARBA00022833"/>
    </source>
</evidence>
<dbReference type="PROSITE" id="PS51292">
    <property type="entry name" value="ZF_RING_CH"/>
    <property type="match status" value="1"/>
</dbReference>
<feature type="transmembrane region" description="Helical" evidence="14">
    <location>
        <begin position="1395"/>
        <end position="1420"/>
    </location>
</feature>
<dbReference type="Proteomes" id="UP001161017">
    <property type="component" value="Unassembled WGS sequence"/>
</dbReference>
<keyword evidence="11 14" id="KW-1133">Transmembrane helix</keyword>
<dbReference type="EMBL" id="JAPUFD010000008">
    <property type="protein sequence ID" value="MDI1489035.1"/>
    <property type="molecule type" value="Genomic_DNA"/>
</dbReference>
<feature type="compositionally biased region" description="Low complexity" evidence="13">
    <location>
        <begin position="1541"/>
        <end position="1559"/>
    </location>
</feature>
<dbReference type="CDD" id="cd16702">
    <property type="entry name" value="RING_CH-C4HC3_MARCH6"/>
    <property type="match status" value="1"/>
</dbReference>
<evidence type="ECO:0000313" key="16">
    <source>
        <dbReference type="EMBL" id="MDI1489035.1"/>
    </source>
</evidence>
<dbReference type="Pfam" id="PF12906">
    <property type="entry name" value="RINGv"/>
    <property type="match status" value="1"/>
</dbReference>
<feature type="region of interest" description="Disordered" evidence="13">
    <location>
        <begin position="396"/>
        <end position="458"/>
    </location>
</feature>
<evidence type="ECO:0000313" key="17">
    <source>
        <dbReference type="Proteomes" id="UP001161017"/>
    </source>
</evidence>
<evidence type="ECO:0000256" key="7">
    <source>
        <dbReference type="ARBA" id="ARBA00022723"/>
    </source>
</evidence>
<keyword evidence="7" id="KW-0479">Metal-binding</keyword>
<protein>
    <recommendedName>
        <fullName evidence="4">RING-type E3 ubiquitin transferase</fullName>
        <ecNumber evidence="4">2.3.2.27</ecNumber>
    </recommendedName>
</protein>
<dbReference type="PANTHER" id="PTHR13145:SF0">
    <property type="entry name" value="E3 UBIQUITIN-PROTEIN LIGASE MARCHF6"/>
    <property type="match status" value="1"/>
</dbReference>
<dbReference type="InterPro" id="IPR011016">
    <property type="entry name" value="Znf_RING-CH"/>
</dbReference>
<dbReference type="Pfam" id="PF25417">
    <property type="entry name" value="DUF7889"/>
    <property type="match status" value="1"/>
</dbReference>
<feature type="compositionally biased region" description="Low complexity" evidence="13">
    <location>
        <begin position="625"/>
        <end position="642"/>
    </location>
</feature>
<proteinExistence type="predicted"/>
<feature type="compositionally biased region" description="Basic and acidic residues" evidence="13">
    <location>
        <begin position="38"/>
        <end position="48"/>
    </location>
</feature>
<dbReference type="InterPro" id="IPR013083">
    <property type="entry name" value="Znf_RING/FYVE/PHD"/>
</dbReference>
<feature type="transmembrane region" description="Helical" evidence="14">
    <location>
        <begin position="300"/>
        <end position="324"/>
    </location>
</feature>
<feature type="region of interest" description="Disordered" evidence="13">
    <location>
        <begin position="1539"/>
        <end position="1559"/>
    </location>
</feature>
<evidence type="ECO:0000256" key="1">
    <source>
        <dbReference type="ARBA" id="ARBA00000900"/>
    </source>
</evidence>
<evidence type="ECO:0000256" key="2">
    <source>
        <dbReference type="ARBA" id="ARBA00004141"/>
    </source>
</evidence>
<dbReference type="InterPro" id="IPR056521">
    <property type="entry name" value="MARCHF6-like_C"/>
</dbReference>
<feature type="transmembrane region" description="Helical" evidence="14">
    <location>
        <begin position="1574"/>
        <end position="1592"/>
    </location>
</feature>
<feature type="compositionally biased region" description="Basic and acidic residues" evidence="13">
    <location>
        <begin position="1754"/>
        <end position="1763"/>
    </location>
</feature>
<feature type="domain" description="RING-CH-type" evidence="15">
    <location>
        <begin position="45"/>
        <end position="106"/>
    </location>
</feature>
<organism evidence="16 17">
    <name type="scientific">Ramalina farinacea</name>
    <dbReference type="NCBI Taxonomy" id="258253"/>
    <lineage>
        <taxon>Eukaryota</taxon>
        <taxon>Fungi</taxon>
        <taxon>Dikarya</taxon>
        <taxon>Ascomycota</taxon>
        <taxon>Pezizomycotina</taxon>
        <taxon>Lecanoromycetes</taxon>
        <taxon>OSLEUM clade</taxon>
        <taxon>Lecanoromycetidae</taxon>
        <taxon>Lecanorales</taxon>
        <taxon>Lecanorineae</taxon>
        <taxon>Ramalinaceae</taxon>
        <taxon>Ramalina</taxon>
    </lineage>
</organism>
<evidence type="ECO:0000256" key="13">
    <source>
        <dbReference type="SAM" id="MobiDB-lite"/>
    </source>
</evidence>
<evidence type="ECO:0000256" key="14">
    <source>
        <dbReference type="SAM" id="Phobius"/>
    </source>
</evidence>
<feature type="transmembrane region" description="Helical" evidence="14">
    <location>
        <begin position="1037"/>
        <end position="1058"/>
    </location>
</feature>
<comment type="caution">
    <text evidence="16">The sequence shown here is derived from an EMBL/GenBank/DDBJ whole genome shotgun (WGS) entry which is preliminary data.</text>
</comment>
<feature type="transmembrane region" description="Helical" evidence="14">
    <location>
        <begin position="1663"/>
        <end position="1684"/>
    </location>
</feature>
<feature type="region of interest" description="Disordered" evidence="13">
    <location>
        <begin position="355"/>
        <end position="384"/>
    </location>
</feature>
<evidence type="ECO:0000256" key="5">
    <source>
        <dbReference type="ARBA" id="ARBA00022679"/>
    </source>
</evidence>
<feature type="transmembrane region" description="Helical" evidence="14">
    <location>
        <begin position="1493"/>
        <end position="1520"/>
    </location>
</feature>
<keyword evidence="5" id="KW-0808">Transferase</keyword>